<keyword evidence="4" id="KW-0378">Hydrolase</keyword>
<dbReference type="CDD" id="cd05483">
    <property type="entry name" value="retropepsin_like_bacteria"/>
    <property type="match status" value="1"/>
</dbReference>
<comment type="similarity">
    <text evidence="1">Belongs to the DDI1 family.</text>
</comment>
<dbReference type="PROSITE" id="PS00141">
    <property type="entry name" value="ASP_PROTEASE"/>
    <property type="match status" value="2"/>
</dbReference>
<keyword evidence="5" id="KW-0732">Signal</keyword>
<evidence type="ECO:0000313" key="7">
    <source>
        <dbReference type="EMBL" id="PPQ35348.1"/>
    </source>
</evidence>
<dbReference type="InterPro" id="IPR001995">
    <property type="entry name" value="Peptidase_A2_cat"/>
</dbReference>
<dbReference type="AlphaFoldDB" id="A0A2S6NK53"/>
<dbReference type="PROSITE" id="PS50175">
    <property type="entry name" value="ASP_PROT_RETROV"/>
    <property type="match status" value="1"/>
</dbReference>
<dbReference type="PANTHER" id="PTHR12917">
    <property type="entry name" value="ASPARTYL PROTEASE DDI-RELATED"/>
    <property type="match status" value="1"/>
</dbReference>
<feature type="domain" description="Peptidase A2" evidence="6">
    <location>
        <begin position="62"/>
        <end position="153"/>
    </location>
</feature>
<dbReference type="GO" id="GO:0006508">
    <property type="term" value="P:proteolysis"/>
    <property type="evidence" value="ECO:0007669"/>
    <property type="project" value="UniProtKB-KW"/>
</dbReference>
<feature type="signal peptide" evidence="5">
    <location>
        <begin position="1"/>
        <end position="32"/>
    </location>
</feature>
<dbReference type="CDD" id="cd00303">
    <property type="entry name" value="retropepsin_like"/>
    <property type="match status" value="1"/>
</dbReference>
<dbReference type="Gene3D" id="2.40.70.10">
    <property type="entry name" value="Acid Proteases"/>
    <property type="match status" value="2"/>
</dbReference>
<dbReference type="PROSITE" id="PS51257">
    <property type="entry name" value="PROKAR_LIPOPROTEIN"/>
    <property type="match status" value="1"/>
</dbReference>
<accession>A0A2S6NK53</accession>
<keyword evidence="3" id="KW-0064">Aspartyl protease</keyword>
<evidence type="ECO:0000256" key="3">
    <source>
        <dbReference type="ARBA" id="ARBA00022750"/>
    </source>
</evidence>
<comment type="caution">
    <text evidence="7">The sequence shown here is derived from an EMBL/GenBank/DDBJ whole genome shotgun (WGS) entry which is preliminary data.</text>
</comment>
<gene>
    <name evidence="7" type="ORF">CCS01_07615</name>
</gene>
<dbReference type="InterPro" id="IPR001969">
    <property type="entry name" value="Aspartic_peptidase_AS"/>
</dbReference>
<evidence type="ECO:0000256" key="5">
    <source>
        <dbReference type="SAM" id="SignalP"/>
    </source>
</evidence>
<dbReference type="PANTHER" id="PTHR12917:SF1">
    <property type="entry name" value="AT13091P"/>
    <property type="match status" value="1"/>
</dbReference>
<organism evidence="7 8">
    <name type="scientific">Rhodopila globiformis</name>
    <name type="common">Rhodopseudomonas globiformis</name>
    <dbReference type="NCBI Taxonomy" id="1071"/>
    <lineage>
        <taxon>Bacteria</taxon>
        <taxon>Pseudomonadati</taxon>
        <taxon>Pseudomonadota</taxon>
        <taxon>Alphaproteobacteria</taxon>
        <taxon>Acetobacterales</taxon>
        <taxon>Acetobacteraceae</taxon>
        <taxon>Rhodopila</taxon>
    </lineage>
</organism>
<evidence type="ECO:0000256" key="4">
    <source>
        <dbReference type="ARBA" id="ARBA00022801"/>
    </source>
</evidence>
<evidence type="ECO:0000313" key="8">
    <source>
        <dbReference type="Proteomes" id="UP000239724"/>
    </source>
</evidence>
<protein>
    <recommendedName>
        <fullName evidence="6">Peptidase A2 domain-containing protein</fullName>
    </recommendedName>
</protein>
<dbReference type="SUPFAM" id="SSF50630">
    <property type="entry name" value="Acid proteases"/>
    <property type="match status" value="2"/>
</dbReference>
<dbReference type="InterPro" id="IPR034122">
    <property type="entry name" value="Retropepsin-like_bacterial"/>
</dbReference>
<sequence>MWRRRRKGNRVLRQIAAMLLVVACLLPTGARAACSVEAKATVPLGTADNVLTLPVQVNGITATFVLDTGAQRSLVSMEAVQRLGLTRDPWVGTTMSGIGGIDRRPNADPRSLSLGGVTLVRRTLNHDNSLTVGILPRPRVGNRVIDGLLGRDFLSVFDLDLDMPGARLTLFHVHDCAGRFLPWQGDYTSVPVSVPTGQALVLPVTLDGTPLRALLDTGSSASLVARPGMFRLGLQPSRLAADPAKAFSGLGPRSVVMRLHRFRTLQVGQQVIQAPLLWVAPIRLSPIVDMLLGVDWLVGRRIWISFATRQIFVAGR</sequence>
<keyword evidence="2" id="KW-0645">Protease</keyword>
<dbReference type="InterPro" id="IPR021109">
    <property type="entry name" value="Peptidase_aspartic_dom_sf"/>
</dbReference>
<proteinExistence type="inferred from homology"/>
<dbReference type="Pfam" id="PF13650">
    <property type="entry name" value="Asp_protease_2"/>
    <property type="match status" value="2"/>
</dbReference>
<evidence type="ECO:0000256" key="2">
    <source>
        <dbReference type="ARBA" id="ARBA00022670"/>
    </source>
</evidence>
<evidence type="ECO:0000256" key="1">
    <source>
        <dbReference type="ARBA" id="ARBA00009136"/>
    </source>
</evidence>
<name>A0A2S6NK53_RHOGL</name>
<dbReference type="EMBL" id="NHRY01000074">
    <property type="protein sequence ID" value="PPQ35348.1"/>
    <property type="molecule type" value="Genomic_DNA"/>
</dbReference>
<evidence type="ECO:0000259" key="6">
    <source>
        <dbReference type="PROSITE" id="PS50175"/>
    </source>
</evidence>
<dbReference type="GO" id="GO:0004190">
    <property type="term" value="F:aspartic-type endopeptidase activity"/>
    <property type="evidence" value="ECO:0007669"/>
    <property type="project" value="UniProtKB-KW"/>
</dbReference>
<dbReference type="Proteomes" id="UP000239724">
    <property type="component" value="Unassembled WGS sequence"/>
</dbReference>
<reference evidence="7 8" key="1">
    <citation type="journal article" date="2018" name="Arch. Microbiol.">
        <title>New insights into the metabolic potential of the phototrophic purple bacterium Rhodopila globiformis DSM 161(T) from its draft genome sequence and evidence for a vanadium-dependent nitrogenase.</title>
        <authorList>
            <person name="Imhoff J.F."/>
            <person name="Rahn T."/>
            <person name="Kunzel S."/>
            <person name="Neulinger S.C."/>
        </authorList>
    </citation>
    <scope>NUCLEOTIDE SEQUENCE [LARGE SCALE GENOMIC DNA]</scope>
    <source>
        <strain evidence="7 8">DSM 161</strain>
    </source>
</reference>
<keyword evidence="8" id="KW-1185">Reference proteome</keyword>
<feature type="chain" id="PRO_5015411710" description="Peptidase A2 domain-containing protein" evidence="5">
    <location>
        <begin position="33"/>
        <end position="316"/>
    </location>
</feature>